<feature type="domain" description="PET hydrolase/cutinase-like" evidence="5">
    <location>
        <begin position="114"/>
        <end position="223"/>
    </location>
</feature>
<evidence type="ECO:0000259" key="5">
    <source>
        <dbReference type="Pfam" id="PF12740"/>
    </source>
</evidence>
<keyword evidence="4" id="KW-0732">Signal</keyword>
<protein>
    <submittedName>
        <fullName evidence="6">Dienelactone hydrolase</fullName>
    </submittedName>
</protein>
<reference evidence="6" key="1">
    <citation type="submission" date="2022-12" db="EMBL/GenBank/DDBJ databases">
        <title>Marinomonas 15G1-11 sp. nov, isolated from marine algae.</title>
        <authorList>
            <person name="Butt M."/>
            <person name="Choi D.G."/>
            <person name="Kim J.M."/>
            <person name="Lee J.K."/>
            <person name="Baek J.H."/>
            <person name="Jeon C.O."/>
        </authorList>
    </citation>
    <scope>NUCLEOTIDE SEQUENCE</scope>
    <source>
        <strain evidence="6">15G1-11</strain>
    </source>
</reference>
<dbReference type="EMBL" id="JAPUBN010000010">
    <property type="protein sequence ID" value="MCZ2720787.1"/>
    <property type="molecule type" value="Genomic_DNA"/>
</dbReference>
<dbReference type="Pfam" id="PF12740">
    <property type="entry name" value="PETase"/>
    <property type="match status" value="1"/>
</dbReference>
<sequence>MFKLNSALLMGVMMNTTLWANPIDQIRPDAPELATYGTYPIGVRTLEVTHTNQLDILALNDSGEQRYYDRPLTLEVWYPTDHQANARGRYEHVYLRDGKTQVTLTGKAQRNVEPADTETAFPLIIISHGYPGNRFLLSHLGENLASKGYVVVSIDHTDSTYHDKSAFASTLVNRPLDQMFVLNKMDKLSKKAGHFLEGLVDANQTGLIGYSMGAYGAVISAGAGVTQKSIDYSWGAPQNALSIHKSGSESHQRLMDPRLKAVIAFAPWGKNYEFWDNKSLAGISIPVMFVAGSDDDVSGYENGVKSIYEGSVNTDRYLLTYHFANHNAGAPMPAPQESWEYNKELGFAPFEHYADAVWDSVRMNNIAQHFSTAFMDVYLKQKIDKLEYLNLVPNSVDGTHHLDDKQQPLENHTYWKGFPARSAKGLSLNFQKGAEN</sequence>
<gene>
    <name evidence="6" type="ORF">O1D97_03795</name>
</gene>
<keyword evidence="7" id="KW-1185">Reference proteome</keyword>
<keyword evidence="1 6" id="KW-0378">Hydrolase</keyword>
<evidence type="ECO:0000256" key="3">
    <source>
        <dbReference type="ARBA" id="ARBA00023098"/>
    </source>
</evidence>
<dbReference type="GO" id="GO:0016787">
    <property type="term" value="F:hydrolase activity"/>
    <property type="evidence" value="ECO:0007669"/>
    <property type="project" value="UniProtKB-KW"/>
</dbReference>
<evidence type="ECO:0000256" key="1">
    <source>
        <dbReference type="ARBA" id="ARBA00022801"/>
    </source>
</evidence>
<feature type="signal peptide" evidence="4">
    <location>
        <begin position="1"/>
        <end position="20"/>
    </location>
</feature>
<dbReference type="SUPFAM" id="SSF53474">
    <property type="entry name" value="alpha/beta-Hydrolases"/>
    <property type="match status" value="1"/>
</dbReference>
<dbReference type="RefSeq" id="WP_269122934.1">
    <property type="nucleotide sequence ID" value="NZ_JAPUBN010000010.1"/>
</dbReference>
<proteinExistence type="predicted"/>
<organism evidence="6 7">
    <name type="scientific">Marinomonas phaeophyticola</name>
    <dbReference type="NCBI Taxonomy" id="3004091"/>
    <lineage>
        <taxon>Bacteria</taxon>
        <taxon>Pseudomonadati</taxon>
        <taxon>Pseudomonadota</taxon>
        <taxon>Gammaproteobacteria</taxon>
        <taxon>Oceanospirillales</taxon>
        <taxon>Oceanospirillaceae</taxon>
        <taxon>Marinomonas</taxon>
    </lineage>
</organism>
<dbReference type="InterPro" id="IPR041127">
    <property type="entry name" value="PET_hydrolase/cutinase-like"/>
</dbReference>
<dbReference type="Gene3D" id="3.40.50.1820">
    <property type="entry name" value="alpha/beta hydrolase"/>
    <property type="match status" value="1"/>
</dbReference>
<dbReference type="PANTHER" id="PTHR10272">
    <property type="entry name" value="PLATELET-ACTIVATING FACTOR ACETYLHYDROLASE"/>
    <property type="match status" value="1"/>
</dbReference>
<keyword evidence="3" id="KW-0443">Lipid metabolism</keyword>
<accession>A0ABT4JR00</accession>
<name>A0ABT4JR00_9GAMM</name>
<dbReference type="Proteomes" id="UP001149719">
    <property type="component" value="Unassembled WGS sequence"/>
</dbReference>
<comment type="caution">
    <text evidence="6">The sequence shown here is derived from an EMBL/GenBank/DDBJ whole genome shotgun (WGS) entry which is preliminary data.</text>
</comment>
<feature type="chain" id="PRO_5046706958" evidence="4">
    <location>
        <begin position="21"/>
        <end position="436"/>
    </location>
</feature>
<evidence type="ECO:0000313" key="6">
    <source>
        <dbReference type="EMBL" id="MCZ2720787.1"/>
    </source>
</evidence>
<keyword evidence="2" id="KW-0442">Lipid degradation</keyword>
<evidence type="ECO:0000256" key="2">
    <source>
        <dbReference type="ARBA" id="ARBA00022963"/>
    </source>
</evidence>
<dbReference type="InterPro" id="IPR029058">
    <property type="entry name" value="AB_hydrolase_fold"/>
</dbReference>
<evidence type="ECO:0000256" key="4">
    <source>
        <dbReference type="SAM" id="SignalP"/>
    </source>
</evidence>
<evidence type="ECO:0000313" key="7">
    <source>
        <dbReference type="Proteomes" id="UP001149719"/>
    </source>
</evidence>
<dbReference type="PANTHER" id="PTHR10272:SF0">
    <property type="entry name" value="PLATELET-ACTIVATING FACTOR ACETYLHYDROLASE"/>
    <property type="match status" value="1"/>
</dbReference>